<dbReference type="EMBL" id="CM009300">
    <property type="protein sequence ID" value="KAI9385594.1"/>
    <property type="molecule type" value="Genomic_DNA"/>
</dbReference>
<protein>
    <submittedName>
        <fullName evidence="1">Uncharacterized protein</fullName>
    </submittedName>
</protein>
<accession>A0ACC0S872</accession>
<name>A0ACC0S872_POPTR</name>
<evidence type="ECO:0000313" key="2">
    <source>
        <dbReference type="Proteomes" id="UP000006729"/>
    </source>
</evidence>
<proteinExistence type="predicted"/>
<sequence>MKCPACPAKAAVCSGSWGAMEATAISSSLKLLITFPANKKALITTRKKRDTIQFSDQFPNSKSSTGHYPSPTGITINGRRLKTRFKISAINDYGISAAADIAQVEVTWQIIVGAIAGVTPFVVAGIEFSKRIIAQRRCQVCGGSGLVLRDKDYFRCPGCGKTFFLFSFLFTQLTNKICFSTFGRRVSTVADMEKILLWLVCVFRYSYVFSYLYTRGEVYFYICDIFSRRLFRLFFSLSQSEFDGVILWNAGIMNYINGK</sequence>
<keyword evidence="2" id="KW-1185">Reference proteome</keyword>
<reference evidence="1 2" key="1">
    <citation type="journal article" date="2006" name="Science">
        <title>The genome of black cottonwood, Populus trichocarpa (Torr. &amp; Gray).</title>
        <authorList>
            <person name="Tuskan G.A."/>
            <person name="Difazio S."/>
            <person name="Jansson S."/>
            <person name="Bohlmann J."/>
            <person name="Grigoriev I."/>
            <person name="Hellsten U."/>
            <person name="Putnam N."/>
            <person name="Ralph S."/>
            <person name="Rombauts S."/>
            <person name="Salamov A."/>
            <person name="Schein J."/>
            <person name="Sterck L."/>
            <person name="Aerts A."/>
            <person name="Bhalerao R.R."/>
            <person name="Bhalerao R.P."/>
            <person name="Blaudez D."/>
            <person name="Boerjan W."/>
            <person name="Brun A."/>
            <person name="Brunner A."/>
            <person name="Busov V."/>
            <person name="Campbell M."/>
            <person name="Carlson J."/>
            <person name="Chalot M."/>
            <person name="Chapman J."/>
            <person name="Chen G.L."/>
            <person name="Cooper D."/>
            <person name="Coutinho P.M."/>
            <person name="Couturier J."/>
            <person name="Covert S."/>
            <person name="Cronk Q."/>
            <person name="Cunningham R."/>
            <person name="Davis J."/>
            <person name="Degroeve S."/>
            <person name="Dejardin A."/>
            <person name="Depamphilis C."/>
            <person name="Detter J."/>
            <person name="Dirks B."/>
            <person name="Dubchak I."/>
            <person name="Duplessis S."/>
            <person name="Ehlting J."/>
            <person name="Ellis B."/>
            <person name="Gendler K."/>
            <person name="Goodstein D."/>
            <person name="Gribskov M."/>
            <person name="Grimwood J."/>
            <person name="Groover A."/>
            <person name="Gunter L."/>
            <person name="Hamberger B."/>
            <person name="Heinze B."/>
            <person name="Helariutta Y."/>
            <person name="Henrissat B."/>
            <person name="Holligan D."/>
            <person name="Holt R."/>
            <person name="Huang W."/>
            <person name="Islam-Faridi N."/>
            <person name="Jones S."/>
            <person name="Jones-Rhoades M."/>
            <person name="Jorgensen R."/>
            <person name="Joshi C."/>
            <person name="Kangasjarvi J."/>
            <person name="Karlsson J."/>
            <person name="Kelleher C."/>
            <person name="Kirkpatrick R."/>
            <person name="Kirst M."/>
            <person name="Kohler A."/>
            <person name="Kalluri U."/>
            <person name="Larimer F."/>
            <person name="Leebens-Mack J."/>
            <person name="Leple J.C."/>
            <person name="Locascio P."/>
            <person name="Lou Y."/>
            <person name="Lucas S."/>
            <person name="Martin F."/>
            <person name="Montanini B."/>
            <person name="Napoli C."/>
            <person name="Nelson D.R."/>
            <person name="Nelson C."/>
            <person name="Nieminen K."/>
            <person name="Nilsson O."/>
            <person name="Pereda V."/>
            <person name="Peter G."/>
            <person name="Philippe R."/>
            <person name="Pilate G."/>
            <person name="Poliakov A."/>
            <person name="Razumovskaya J."/>
            <person name="Richardson P."/>
            <person name="Rinaldi C."/>
            <person name="Ritland K."/>
            <person name="Rouze P."/>
            <person name="Ryaboy D."/>
            <person name="Schmutz J."/>
            <person name="Schrader J."/>
            <person name="Segerman B."/>
            <person name="Shin H."/>
            <person name="Siddiqui A."/>
            <person name="Sterky F."/>
            <person name="Terry A."/>
            <person name="Tsai C.J."/>
            <person name="Uberbacher E."/>
            <person name="Unneberg P."/>
            <person name="Vahala J."/>
            <person name="Wall K."/>
            <person name="Wessler S."/>
            <person name="Yang G."/>
            <person name="Yin T."/>
            <person name="Douglas C."/>
            <person name="Marra M."/>
            <person name="Sandberg G."/>
            <person name="Van de Peer Y."/>
            <person name="Rokhsar D."/>
        </authorList>
    </citation>
    <scope>NUCLEOTIDE SEQUENCE [LARGE SCALE GENOMIC DNA]</scope>
    <source>
        <strain evidence="2">cv. Nisqually</strain>
    </source>
</reference>
<organism evidence="1 2">
    <name type="scientific">Populus trichocarpa</name>
    <name type="common">Western balsam poplar</name>
    <name type="synonym">Populus balsamifera subsp. trichocarpa</name>
    <dbReference type="NCBI Taxonomy" id="3694"/>
    <lineage>
        <taxon>Eukaryota</taxon>
        <taxon>Viridiplantae</taxon>
        <taxon>Streptophyta</taxon>
        <taxon>Embryophyta</taxon>
        <taxon>Tracheophyta</taxon>
        <taxon>Spermatophyta</taxon>
        <taxon>Magnoliopsida</taxon>
        <taxon>eudicotyledons</taxon>
        <taxon>Gunneridae</taxon>
        <taxon>Pentapetalae</taxon>
        <taxon>rosids</taxon>
        <taxon>fabids</taxon>
        <taxon>Malpighiales</taxon>
        <taxon>Salicaceae</taxon>
        <taxon>Saliceae</taxon>
        <taxon>Populus</taxon>
    </lineage>
</organism>
<comment type="caution">
    <text evidence="1">The sequence shown here is derived from an EMBL/GenBank/DDBJ whole genome shotgun (WGS) entry which is preliminary data.</text>
</comment>
<evidence type="ECO:0000313" key="1">
    <source>
        <dbReference type="EMBL" id="KAI9385594.1"/>
    </source>
</evidence>
<dbReference type="Proteomes" id="UP000006729">
    <property type="component" value="Chromosome 11"/>
</dbReference>
<gene>
    <name evidence="1" type="ORF">POPTR_011G085501v4</name>
</gene>